<protein>
    <submittedName>
        <fullName evidence="1">Uncharacterized protein</fullName>
    </submittedName>
</protein>
<proteinExistence type="predicted"/>
<dbReference type="EMBL" id="HACG01052244">
    <property type="protein sequence ID" value="CEK99115.1"/>
    <property type="molecule type" value="Transcribed_RNA"/>
</dbReference>
<evidence type="ECO:0000313" key="1">
    <source>
        <dbReference type="EMBL" id="CEK99115.1"/>
    </source>
</evidence>
<gene>
    <name evidence="1" type="primary">ORF220430</name>
</gene>
<accession>A0A0B7C3U7</accession>
<dbReference type="AlphaFoldDB" id="A0A0B7C3U7"/>
<feature type="non-terminal residue" evidence="1">
    <location>
        <position position="1"/>
    </location>
</feature>
<feature type="non-terminal residue" evidence="1">
    <location>
        <position position="67"/>
    </location>
</feature>
<reference evidence="1" key="1">
    <citation type="submission" date="2014-12" db="EMBL/GenBank/DDBJ databases">
        <title>Insight into the proteome of Arion vulgaris.</title>
        <authorList>
            <person name="Aradska J."/>
            <person name="Bulat T."/>
            <person name="Smidak R."/>
            <person name="Sarate P."/>
            <person name="Gangsoo J."/>
            <person name="Sialana F."/>
            <person name="Bilban M."/>
            <person name="Lubec G."/>
        </authorList>
    </citation>
    <scope>NUCLEOTIDE SEQUENCE</scope>
    <source>
        <tissue evidence="1">Skin</tissue>
    </source>
</reference>
<sequence>LLKPCGIKNIRTHLTIPLNSIQKDTRLANIKPEDLRLNVAVYFGSIKMRSRFSHSLPVISAYTQDSY</sequence>
<name>A0A0B7C3U7_9EUPU</name>
<organism evidence="1">
    <name type="scientific">Arion vulgaris</name>
    <dbReference type="NCBI Taxonomy" id="1028688"/>
    <lineage>
        <taxon>Eukaryota</taxon>
        <taxon>Metazoa</taxon>
        <taxon>Spiralia</taxon>
        <taxon>Lophotrochozoa</taxon>
        <taxon>Mollusca</taxon>
        <taxon>Gastropoda</taxon>
        <taxon>Heterobranchia</taxon>
        <taxon>Euthyneura</taxon>
        <taxon>Panpulmonata</taxon>
        <taxon>Eupulmonata</taxon>
        <taxon>Stylommatophora</taxon>
        <taxon>Helicina</taxon>
        <taxon>Arionoidea</taxon>
        <taxon>Arionidae</taxon>
        <taxon>Arion</taxon>
    </lineage>
</organism>